<dbReference type="EMBL" id="WUMK01000004">
    <property type="protein sequence ID" value="MXN45918.1"/>
    <property type="molecule type" value="Genomic_DNA"/>
</dbReference>
<proteinExistence type="predicted"/>
<dbReference type="Proteomes" id="UP000435802">
    <property type="component" value="Unassembled WGS sequence"/>
</dbReference>
<evidence type="ECO:0000313" key="1">
    <source>
        <dbReference type="EMBL" id="MXN45918.1"/>
    </source>
</evidence>
<reference evidence="1 2" key="1">
    <citation type="submission" date="2019-12" db="EMBL/GenBank/DDBJ databases">
        <title>Shinella kummerowiae sp. nov., a symbiotic bacterium isolated from root nodules of the herbal legume Kummerowia stipulacea.</title>
        <authorList>
            <person name="Gao J."/>
        </authorList>
    </citation>
    <scope>NUCLEOTIDE SEQUENCE [LARGE SCALE GENOMIC DNA]</scope>
    <source>
        <strain evidence="1 2">CCBAU 25048</strain>
    </source>
</reference>
<accession>A0A6N8SEA6</accession>
<dbReference type="AlphaFoldDB" id="A0A6N8SEA6"/>
<sequence>MADLTITAASVVAGTNSTRDHGTAGETIAAGKAVFLEPTTNKWMLSDNNGTGTRTVNGIALNGASFNQPLAIHKSGDITIGATLTAGTDYWLSGTAGGICPVADLDTGMDPVLIGIAKSASVLAVDIQDPGVTL</sequence>
<name>A0A6N8SEA6_9HYPH</name>
<dbReference type="RefSeq" id="WP_160859483.1">
    <property type="nucleotide sequence ID" value="NZ_WUMK01000004.1"/>
</dbReference>
<keyword evidence="2" id="KW-1185">Reference proteome</keyword>
<dbReference type="OrthoDB" id="8402460at2"/>
<evidence type="ECO:0000313" key="2">
    <source>
        <dbReference type="Proteomes" id="UP000435802"/>
    </source>
</evidence>
<comment type="caution">
    <text evidence="1">The sequence shown here is derived from an EMBL/GenBank/DDBJ whole genome shotgun (WGS) entry which is preliminary data.</text>
</comment>
<evidence type="ECO:0008006" key="3">
    <source>
        <dbReference type="Google" id="ProtNLM"/>
    </source>
</evidence>
<gene>
    <name evidence="1" type="ORF">GR138_12010</name>
</gene>
<organism evidence="1 2">
    <name type="scientific">Shinella kummerowiae</name>
    <dbReference type="NCBI Taxonomy" id="417745"/>
    <lineage>
        <taxon>Bacteria</taxon>
        <taxon>Pseudomonadati</taxon>
        <taxon>Pseudomonadota</taxon>
        <taxon>Alphaproteobacteria</taxon>
        <taxon>Hyphomicrobiales</taxon>
        <taxon>Rhizobiaceae</taxon>
        <taxon>Shinella</taxon>
    </lineage>
</organism>
<protein>
    <recommendedName>
        <fullName evidence="3">DUF2190 family protein</fullName>
    </recommendedName>
</protein>